<feature type="region of interest" description="Disordered" evidence="7">
    <location>
        <begin position="298"/>
        <end position="334"/>
    </location>
</feature>
<feature type="compositionally biased region" description="Acidic residues" evidence="7">
    <location>
        <begin position="316"/>
        <end position="334"/>
    </location>
</feature>
<evidence type="ECO:0000256" key="1">
    <source>
        <dbReference type="ARBA" id="ARBA00007913"/>
    </source>
</evidence>
<evidence type="ECO:0000256" key="6">
    <source>
        <dbReference type="SAM" id="Coils"/>
    </source>
</evidence>
<dbReference type="GO" id="GO:0004540">
    <property type="term" value="F:RNA nuclease activity"/>
    <property type="evidence" value="ECO:0007669"/>
    <property type="project" value="InterPro"/>
</dbReference>
<dbReference type="SMART" id="SM00955">
    <property type="entry name" value="RNB"/>
    <property type="match status" value="1"/>
</dbReference>
<dbReference type="InterPro" id="IPR027417">
    <property type="entry name" value="P-loop_NTPase"/>
</dbReference>
<comment type="caution">
    <text evidence="9">The sequence shown here is derived from an EMBL/GenBank/DDBJ whole genome shotgun (WGS) entry which is preliminary data.</text>
</comment>
<dbReference type="InterPro" id="IPR001900">
    <property type="entry name" value="RNase_II/R"/>
</dbReference>
<gene>
    <name evidence="9" type="ORF">P5673_003424</name>
</gene>
<feature type="compositionally biased region" description="Basic residues" evidence="7">
    <location>
        <begin position="369"/>
        <end position="379"/>
    </location>
</feature>
<evidence type="ECO:0000259" key="8">
    <source>
        <dbReference type="SMART" id="SM00955"/>
    </source>
</evidence>
<feature type="domain" description="RNB" evidence="8">
    <location>
        <begin position="689"/>
        <end position="1049"/>
    </location>
</feature>
<dbReference type="InterPro" id="IPR041677">
    <property type="entry name" value="DNA2/NAM7_AAA_11"/>
</dbReference>
<name>A0AAD9R3C8_ACRCE</name>
<dbReference type="SUPFAM" id="SSF52540">
    <property type="entry name" value="P-loop containing nucleoside triphosphate hydrolases"/>
    <property type="match status" value="2"/>
</dbReference>
<dbReference type="CDD" id="cd18808">
    <property type="entry name" value="SF1_C_Upf1"/>
    <property type="match status" value="2"/>
</dbReference>
<dbReference type="InterPro" id="IPR012340">
    <property type="entry name" value="NA-bd_OB-fold"/>
</dbReference>
<comment type="similarity">
    <text evidence="1">Belongs to the DNA2/NAM7 helicase family.</text>
</comment>
<feature type="compositionally biased region" description="Basic and acidic residues" evidence="7">
    <location>
        <begin position="1296"/>
        <end position="1317"/>
    </location>
</feature>
<dbReference type="Pfam" id="PF13087">
    <property type="entry name" value="AAA_12"/>
    <property type="match status" value="2"/>
</dbReference>
<keyword evidence="3" id="KW-0378">Hydrolase</keyword>
<feature type="region of interest" description="Disordered" evidence="7">
    <location>
        <begin position="1475"/>
        <end position="1499"/>
    </location>
</feature>
<feature type="region of interest" description="Disordered" evidence="7">
    <location>
        <begin position="1261"/>
        <end position="1321"/>
    </location>
</feature>
<evidence type="ECO:0000256" key="5">
    <source>
        <dbReference type="ARBA" id="ARBA00022840"/>
    </source>
</evidence>
<dbReference type="GO" id="GO:0043139">
    <property type="term" value="F:5'-3' DNA helicase activity"/>
    <property type="evidence" value="ECO:0007669"/>
    <property type="project" value="TreeGrafter"/>
</dbReference>
<dbReference type="InterPro" id="IPR050534">
    <property type="entry name" value="Coronavir_polyprotein_1ab"/>
</dbReference>
<dbReference type="GO" id="GO:0016787">
    <property type="term" value="F:hydrolase activity"/>
    <property type="evidence" value="ECO:0007669"/>
    <property type="project" value="UniProtKB-KW"/>
</dbReference>
<evidence type="ECO:0000313" key="9">
    <source>
        <dbReference type="EMBL" id="KAK2572001.1"/>
    </source>
</evidence>
<protein>
    <submittedName>
        <fullName evidence="9">Helicase with zinc finger domain 2</fullName>
    </submittedName>
</protein>
<reference evidence="9" key="2">
    <citation type="journal article" date="2023" name="Science">
        <title>Genomic signatures of disease resistance in endangered staghorn corals.</title>
        <authorList>
            <person name="Vollmer S.V."/>
            <person name="Selwyn J.D."/>
            <person name="Despard B.A."/>
            <person name="Roesel C.L."/>
        </authorList>
    </citation>
    <scope>NUCLEOTIDE SEQUENCE</scope>
    <source>
        <strain evidence="9">K2</strain>
    </source>
</reference>
<dbReference type="Gene3D" id="3.40.50.300">
    <property type="entry name" value="P-loop containing nucleotide triphosphate hydrolases"/>
    <property type="match status" value="3"/>
</dbReference>
<keyword evidence="4 9" id="KW-0347">Helicase</keyword>
<dbReference type="Pfam" id="PF25049">
    <property type="entry name" value="OB_HELZ2"/>
    <property type="match status" value="1"/>
</dbReference>
<evidence type="ECO:0000256" key="7">
    <source>
        <dbReference type="SAM" id="MobiDB-lite"/>
    </source>
</evidence>
<feature type="compositionally biased region" description="Polar residues" evidence="7">
    <location>
        <begin position="1475"/>
        <end position="1485"/>
    </location>
</feature>
<dbReference type="GO" id="GO:0003723">
    <property type="term" value="F:RNA binding"/>
    <property type="evidence" value="ECO:0007669"/>
    <property type="project" value="InterPro"/>
</dbReference>
<organism evidence="9 10">
    <name type="scientific">Acropora cervicornis</name>
    <name type="common">Staghorn coral</name>
    <dbReference type="NCBI Taxonomy" id="6130"/>
    <lineage>
        <taxon>Eukaryota</taxon>
        <taxon>Metazoa</taxon>
        <taxon>Cnidaria</taxon>
        <taxon>Anthozoa</taxon>
        <taxon>Hexacorallia</taxon>
        <taxon>Scleractinia</taxon>
        <taxon>Astrocoeniina</taxon>
        <taxon>Acroporidae</taxon>
        <taxon>Acropora</taxon>
    </lineage>
</organism>
<keyword evidence="6" id="KW-0175">Coiled coil</keyword>
<evidence type="ECO:0000256" key="3">
    <source>
        <dbReference type="ARBA" id="ARBA00022801"/>
    </source>
</evidence>
<dbReference type="Pfam" id="PF00773">
    <property type="entry name" value="RNB"/>
    <property type="match status" value="1"/>
</dbReference>
<proteinExistence type="inferred from homology"/>
<dbReference type="GO" id="GO:0005524">
    <property type="term" value="F:ATP binding"/>
    <property type="evidence" value="ECO:0007669"/>
    <property type="project" value="UniProtKB-KW"/>
</dbReference>
<sequence>MSPDVFSPQAKKWGFQVSLPERLFYDYKSRQSGQDLDPNLIFLSENYRSNERLLKFSSDMFYAGELSSGSSQPLHPQLGPLVFYAALGKEEIEENRASYRNLAEVNEVVKRVKELCDSWPDNQWGKKDLKQIAVVSSYRYQVKTIRDALRKVGKEFRALFVSTVRTYHTCQKLQTSETCETDRPYLYFLSDPKLLNTALTRAQSLIAVVGDPFSLRTVGDCQGVWEEFIKRCIDEGKLFGIEHNELEQCISQCGLNVNAAEFVPTVVEEDNQPTWSTPTFQEHDKNDELAAHSSPIIAGLDPTYENNATEDRDASDSDDAGDEMSESDELANADDFAEYENVNETVPPKHMDPIMQALKKKREEDKLKRERRAKTRSKRGAMVGAQNSKQEENDFTTVEDKTSTGNKVFHEDIEMKTKKGKTYIMPTNFSYKLSERFERLTRPPKEKHQECFQKEYLLRLLEREPQVYRKCTLRLGSDRAQTSYGELKDAGSEDILIEGNTRQTFDRDVVVVKLSKQPGKDCSDLEVTQEHPRGTIKGILQHVTNPRERQFVCRVSRDDPRVMYPINKSMRPIANLDLSDDKCDGVPIYKKVNPDSDEKAVRVKTIPRREALSGKFLFVVQYLQWRPEFPRPLGIVTKVIRRGDDIADTYNVLAAEYNLKEEFPEGVNREIDRNMDEWKEIPNSERESRKVVENAFTIDPPNSRALDDALTIENVENGCFKVGVHIADVSYYVRVDSRIDDEARKRGTSYFGGSYRGDYEVLMLPATLSHDICSLLPTVERLAVSVYLVMDEDGVVQHGNLDFCRSVVKSQCRLTYAQAQMVILEKRVRLDPIDGELTPVIEESIRKLHLIAQARRKLRLGDASFFHFNHADRKEDIEAHELVEEMMILANSAVAKHLVQEKPELLSLRIQRPPKTPKLDDWRNEFKRIAQLSLSLRKHFNEYENVEIEEQFAIPTSTWYSIDKARRNQDQRELKLLICNETLFPQLAVAHSSLNSRQRRAEDVIAAEVNQDERLHWSLNVREYTRFTSPIRRYFDILTHRLLLQTSGKEIVADDFTNVHQRCSYMSEQSSKFEKDCTRVGVAGKLARGSCEFSAVVEKIGQDNDFIRFQLLSDTGQYLTEKQRTIRISHLGPIEQPVRNEVSGGLEMKWRLRIYDASMENVERAKTSPRDAARHLLEDWNKIQALISDVDTTPGHHLLSELWRGVLDAIKTSDDRGLETLLEKVNGEIVRQKCRQEEERSRLRYERKAELDERFYQAFVQEARDESDEEDSDEDKDNTEGDDDSLDFDDEDDFQERDLVKLEEEDQQNKGRGRTDVNQEEDAEVHFVETSLRLKVADTANVHLAANNSSGLVSPELQLFNLAPGIDICIEHRKLPDRCFSMTATQKATQRNYRSIGLYVDLWKPVLHMEAATVAVQGDDTVILKDLEVEWKSAGKKTVGIFQLCKQFTETRQIEIYQWDYACVKVNCFNLSSGNEDNNEETGSGTKAEGKDGEDDTQGQRHSYWVGHCIITEVNSFRDPPKYTLTLFQTSMAVPKEFKSDEGYTRTCTVEIIKQAIPSRRMISTLMKLSKREVPGEPQPLALQICLGKAVRLPDREIALPSDELSIANLVEGCDLKELNEYQVAAVRASLRRKFTLILGPPGTGKTVTGVHIAYWFSKINQKASFGNIVLPDTPKDKVPEKAPPQVLYCGPSNKSVDVVAAYLMRIPGLKILRIYGKVIEEREFPIPNQVKQTRNTGLYNVPKHLKDVALHHVIRDASRSPYAQKLKRLEERFAELKRQRKKIQDKYVDEYQKAENWVIRSIRKGQYHQIILCTCSASGGKRVVAKNNNIRQCIVDESAMCMEPETMVPIACSEAEQVVLIGDHKQLQPIVKNKVARSLGLNISLFERYAKIAPMMLEEQYRMHEDICEFPSEQFYDSKLKTAYSVKEREMDRQGVRQNFINFWPKHTARDYVPLAFCNVVGQEEELVVTSDEGNERSKSNKQEKEKVVINKLLRCGVKGEEIIVLTPYRAQCHLISEGLESQGLSHISVMSIVKSQGSESDFVIISLVRSLPDSEIDHEPNGSWLRDKLGFVTDEHQMNVTRIYFPFVICGVTS</sequence>
<reference evidence="9" key="1">
    <citation type="journal article" date="2023" name="G3 (Bethesda)">
        <title>Whole genome assembly and annotation of the endangered Caribbean coral Acropora cervicornis.</title>
        <authorList>
            <person name="Selwyn J.D."/>
            <person name="Vollmer S.V."/>
        </authorList>
    </citation>
    <scope>NUCLEOTIDE SEQUENCE</scope>
    <source>
        <strain evidence="9">K2</strain>
    </source>
</reference>
<keyword evidence="5" id="KW-0067">ATP-binding</keyword>
<dbReference type="Proteomes" id="UP001249851">
    <property type="component" value="Unassembled WGS sequence"/>
</dbReference>
<dbReference type="InterPro" id="IPR056787">
    <property type="entry name" value="OB_HELZ2"/>
</dbReference>
<evidence type="ECO:0000313" key="10">
    <source>
        <dbReference type="Proteomes" id="UP001249851"/>
    </source>
</evidence>
<feature type="region of interest" description="Disordered" evidence="7">
    <location>
        <begin position="359"/>
        <end position="399"/>
    </location>
</feature>
<dbReference type="Pfam" id="PF13086">
    <property type="entry name" value="AAA_11"/>
    <property type="match status" value="1"/>
</dbReference>
<feature type="compositionally biased region" description="Acidic residues" evidence="7">
    <location>
        <begin position="1265"/>
        <end position="1295"/>
    </location>
</feature>
<dbReference type="InterPro" id="IPR047187">
    <property type="entry name" value="SF1_C_Upf1"/>
</dbReference>
<dbReference type="SUPFAM" id="SSF50249">
    <property type="entry name" value="Nucleic acid-binding proteins"/>
    <property type="match status" value="2"/>
</dbReference>
<evidence type="ECO:0000256" key="2">
    <source>
        <dbReference type="ARBA" id="ARBA00022741"/>
    </source>
</evidence>
<dbReference type="EMBL" id="JARQWQ010000005">
    <property type="protein sequence ID" value="KAK2572001.1"/>
    <property type="molecule type" value="Genomic_DNA"/>
</dbReference>
<evidence type="ECO:0000256" key="4">
    <source>
        <dbReference type="ARBA" id="ARBA00022806"/>
    </source>
</evidence>
<dbReference type="InterPro" id="IPR041679">
    <property type="entry name" value="DNA2/NAM7-like_C"/>
</dbReference>
<dbReference type="PANTHER" id="PTHR43788:SF16">
    <property type="entry name" value="HELICASE WITH ZINC FINGER 2"/>
    <property type="match status" value="1"/>
</dbReference>
<keyword evidence="10" id="KW-1185">Reference proteome</keyword>
<feature type="coiled-coil region" evidence="6">
    <location>
        <begin position="1760"/>
        <end position="1787"/>
    </location>
</feature>
<keyword evidence="2" id="KW-0547">Nucleotide-binding</keyword>
<accession>A0AAD9R3C8</accession>
<dbReference type="PANTHER" id="PTHR43788">
    <property type="entry name" value="DNA2/NAM7 HELICASE FAMILY MEMBER"/>
    <property type="match status" value="1"/>
</dbReference>